<evidence type="ECO:0000256" key="1">
    <source>
        <dbReference type="PIRSR" id="PIRSR642288-1"/>
    </source>
</evidence>
<dbReference type="InterPro" id="IPR007053">
    <property type="entry name" value="LRAT_dom"/>
</dbReference>
<protein>
    <submittedName>
        <fullName evidence="5">Lecithin retinol acyltransferase a</fullName>
    </submittedName>
</protein>
<keyword evidence="2" id="KW-1133">Transmembrane helix</keyword>
<keyword evidence="2" id="KW-0472">Membrane</keyword>
<keyword evidence="4" id="KW-1185">Reference proteome</keyword>
<keyword evidence="5" id="KW-0012">Acyltransferase</keyword>
<feature type="domain" description="LRAT" evidence="3">
    <location>
        <begin position="44"/>
        <end position="171"/>
    </location>
</feature>
<dbReference type="GO" id="GO:0006776">
    <property type="term" value="P:vitamin A metabolic process"/>
    <property type="evidence" value="ECO:0007669"/>
    <property type="project" value="TreeGrafter"/>
</dbReference>
<name>A0A6P3W3L0_CLUHA</name>
<accession>A0A6P3W3L0</accession>
<keyword evidence="5" id="KW-0808">Transferase</keyword>
<reference evidence="5" key="1">
    <citation type="submission" date="2025-08" db="UniProtKB">
        <authorList>
            <consortium name="RefSeq"/>
        </authorList>
    </citation>
    <scope>IDENTIFICATION</scope>
</reference>
<dbReference type="GeneID" id="116218490"/>
<dbReference type="Gene3D" id="3.90.1720.10">
    <property type="entry name" value="endopeptidase domain like (from Nostoc punctiforme)"/>
    <property type="match status" value="1"/>
</dbReference>
<dbReference type="RefSeq" id="XP_012687232.1">
    <property type="nucleotide sequence ID" value="XM_012831778.3"/>
</dbReference>
<dbReference type="CTD" id="553239"/>
<dbReference type="KEGG" id="char:116218490"/>
<dbReference type="Proteomes" id="UP000515152">
    <property type="component" value="Chromosome 22"/>
</dbReference>
<organism evidence="4 5">
    <name type="scientific">Clupea harengus</name>
    <name type="common">Atlantic herring</name>
    <dbReference type="NCBI Taxonomy" id="7950"/>
    <lineage>
        <taxon>Eukaryota</taxon>
        <taxon>Metazoa</taxon>
        <taxon>Chordata</taxon>
        <taxon>Craniata</taxon>
        <taxon>Vertebrata</taxon>
        <taxon>Euteleostomi</taxon>
        <taxon>Actinopterygii</taxon>
        <taxon>Neopterygii</taxon>
        <taxon>Teleostei</taxon>
        <taxon>Clupei</taxon>
        <taxon>Clupeiformes</taxon>
        <taxon>Clupeoidei</taxon>
        <taxon>Clupeidae</taxon>
        <taxon>Clupea</taxon>
    </lineage>
</organism>
<dbReference type="GO" id="GO:0047173">
    <property type="term" value="F:phosphatidylcholine-retinol O-acyltransferase activity"/>
    <property type="evidence" value="ECO:0007669"/>
    <property type="project" value="InterPro"/>
</dbReference>
<sequence>MLDSLTIVFEKLFLLSNFNLFRNLWPEEEEKGCCTSPTLKRGDLLEVQRTLFIHCGIYLGDNKVAHLMPDIMPILTMNEKKIKKVVTNNRLILGCIYKKATIRVDTVEDFAYGASILVNTMDSKVKMQALSQDEVARRAEKLVGDILYSLLWNNCEHFATYCRYGSPVSQQTDKFCETLKTIVRDQRSVLLAILLGTLSIVCFGLTPSTTLPTILIPFTLWMAG</sequence>
<feature type="transmembrane region" description="Helical" evidence="2">
    <location>
        <begin position="189"/>
        <end position="222"/>
    </location>
</feature>
<keyword evidence="2" id="KW-0812">Transmembrane</keyword>
<evidence type="ECO:0000313" key="5">
    <source>
        <dbReference type="RefSeq" id="XP_012687232.1"/>
    </source>
</evidence>
<evidence type="ECO:0000256" key="2">
    <source>
        <dbReference type="SAM" id="Phobius"/>
    </source>
</evidence>
<dbReference type="InterPro" id="IPR042288">
    <property type="entry name" value="LRAT"/>
</dbReference>
<dbReference type="PANTHER" id="PTHR46678:SF1">
    <property type="entry name" value="LECITHIN RETINOL ACYLTRANSFERASE"/>
    <property type="match status" value="1"/>
</dbReference>
<evidence type="ECO:0000259" key="3">
    <source>
        <dbReference type="PROSITE" id="PS51934"/>
    </source>
</evidence>
<gene>
    <name evidence="5" type="primary">lrata</name>
</gene>
<dbReference type="GO" id="GO:0005791">
    <property type="term" value="C:rough endoplasmic reticulum"/>
    <property type="evidence" value="ECO:0007669"/>
    <property type="project" value="TreeGrafter"/>
</dbReference>
<dbReference type="Pfam" id="PF04970">
    <property type="entry name" value="LRAT"/>
    <property type="match status" value="1"/>
</dbReference>
<proteinExistence type="predicted"/>
<evidence type="ECO:0000313" key="4">
    <source>
        <dbReference type="Proteomes" id="UP000515152"/>
    </source>
</evidence>
<dbReference type="PANTHER" id="PTHR46678">
    <property type="entry name" value="LECITHIN RETINOL ACYLTRANSFERASE"/>
    <property type="match status" value="1"/>
</dbReference>
<dbReference type="OrthoDB" id="421951at2759"/>
<dbReference type="PROSITE" id="PS51934">
    <property type="entry name" value="LRAT"/>
    <property type="match status" value="1"/>
</dbReference>
<feature type="active site" description="Acyl-thioester intermediate" evidence="1">
    <location>
        <position position="155"/>
    </location>
</feature>
<dbReference type="AlphaFoldDB" id="A0A6P3W3L0"/>
<dbReference type="GO" id="GO:0042572">
    <property type="term" value="P:retinol metabolic process"/>
    <property type="evidence" value="ECO:0007669"/>
    <property type="project" value="InterPro"/>
</dbReference>